<dbReference type="AlphaFoldDB" id="A0A1V2L876"/>
<evidence type="ECO:0000256" key="1">
    <source>
        <dbReference type="ARBA" id="ARBA00004123"/>
    </source>
</evidence>
<proteinExistence type="predicted"/>
<reference evidence="8" key="1">
    <citation type="journal article" date="2017" name="Genome Announc.">
        <title>Genome sequences of Cyberlindnera fabianii 65, Pichia kudriavzevii 129, and Saccharomyces cerevisiae 131 isolated from fermented masau fruits in Zimbabwe.</title>
        <authorList>
            <person name="van Rijswijck I.M.H."/>
            <person name="Derks M.F.L."/>
            <person name="Abee T."/>
            <person name="de Ridder D."/>
            <person name="Smid E.J."/>
        </authorList>
    </citation>
    <scope>NUCLEOTIDE SEQUENCE [LARGE SCALE GENOMIC DNA]</scope>
    <source>
        <strain evidence="8">65</strain>
    </source>
</reference>
<evidence type="ECO:0000256" key="3">
    <source>
        <dbReference type="ARBA" id="ARBA00023015"/>
    </source>
</evidence>
<keyword evidence="3" id="KW-0805">Transcription regulation</keyword>
<feature type="compositionally biased region" description="Basic and acidic residues" evidence="6">
    <location>
        <begin position="187"/>
        <end position="204"/>
    </location>
</feature>
<comment type="caution">
    <text evidence="7">The sequence shown here is derived from an EMBL/GenBank/DDBJ whole genome shotgun (WGS) entry which is preliminary data.</text>
</comment>
<feature type="compositionally biased region" description="Acidic residues" evidence="6">
    <location>
        <begin position="273"/>
        <end position="312"/>
    </location>
</feature>
<dbReference type="EMBL" id="MPUK01000004">
    <property type="protein sequence ID" value="ONH67815.1"/>
    <property type="molecule type" value="Genomic_DNA"/>
</dbReference>
<evidence type="ECO:0000313" key="8">
    <source>
        <dbReference type="Proteomes" id="UP000189513"/>
    </source>
</evidence>
<dbReference type="SMART" id="SM01401">
    <property type="entry name" value="Sds3"/>
    <property type="match status" value="1"/>
</dbReference>
<feature type="compositionally biased region" description="Basic and acidic residues" evidence="6">
    <location>
        <begin position="93"/>
        <end position="107"/>
    </location>
</feature>
<dbReference type="PANTHER" id="PTHR21964">
    <property type="entry name" value="BREAST CANCER METASTASIS-SUPPRESSOR 1"/>
    <property type="match status" value="1"/>
</dbReference>
<evidence type="ECO:0000256" key="2">
    <source>
        <dbReference type="ARBA" id="ARBA00022491"/>
    </source>
</evidence>
<evidence type="ECO:0000256" key="6">
    <source>
        <dbReference type="SAM" id="MobiDB-lite"/>
    </source>
</evidence>
<comment type="subcellular location">
    <subcellularLocation>
        <location evidence="1">Nucleus</location>
    </subcellularLocation>
</comment>
<sequence length="520" mass="58805">MTDVGPPADPSELKTIPQEPKTSENPDAPQEEDLSDTGKTSPLTDLSSPSPPYFKDEPLNGPADNTEDTNPTTRDSNDEFKRLSESPFQEGHSNLERSTEQATDARGRTKSVASYESSDLSDLDSEAETEKMFSPNGTPKQSQLAKLAKSKNEFSSVDEVVRLRLDDKGHKTEDTSLLNSEGNDDNTLIKDDVLSELEHSKESDVEAETSTDAIKRLVNHNGKRKAADRSTSRASPSTAKSSNGELSAPNGKRKLEEDSDESLKRRKTKQSDDGDDDTAAPEASLEQEAENEGEDDGDEEEPEEEDEEEELTEEQKQKKLVEAEAELEKQKMRKEAIQSLTEIEIDFAKLRDRLYEDKMARFKSELEMCLSGTHPELQSVYTKIDSHREEKVRLSSLNQKYRLECIHRQIRAQRTAVHQQYYKKVSDHRAARINQIMHKWDQLHIERRLVELQDYPRWQYRVPEYVDEVVTQRAQKNQEISNLVGLSIYHGFPTAPAIPAATSEELDNDLLAMNIAPSKT</sequence>
<organism evidence="7 8">
    <name type="scientific">Cyberlindnera fabianii</name>
    <name type="common">Yeast</name>
    <name type="synonym">Hansenula fabianii</name>
    <dbReference type="NCBI Taxonomy" id="36022"/>
    <lineage>
        <taxon>Eukaryota</taxon>
        <taxon>Fungi</taxon>
        <taxon>Dikarya</taxon>
        <taxon>Ascomycota</taxon>
        <taxon>Saccharomycotina</taxon>
        <taxon>Saccharomycetes</taxon>
        <taxon>Phaffomycetales</taxon>
        <taxon>Phaffomycetaceae</taxon>
        <taxon>Cyberlindnera</taxon>
    </lineage>
</organism>
<feature type="compositionally biased region" description="Polar residues" evidence="6">
    <location>
        <begin position="135"/>
        <end position="144"/>
    </location>
</feature>
<evidence type="ECO:0000313" key="7">
    <source>
        <dbReference type="EMBL" id="ONH67815.1"/>
    </source>
</evidence>
<dbReference type="OMA" id="DTPWANP"/>
<dbReference type="InterPro" id="IPR013907">
    <property type="entry name" value="Sds3"/>
</dbReference>
<dbReference type="STRING" id="36022.A0A1V2L876"/>
<evidence type="ECO:0000256" key="5">
    <source>
        <dbReference type="ARBA" id="ARBA00023242"/>
    </source>
</evidence>
<evidence type="ECO:0000256" key="4">
    <source>
        <dbReference type="ARBA" id="ARBA00023163"/>
    </source>
</evidence>
<feature type="compositionally biased region" description="Basic and acidic residues" evidence="6">
    <location>
        <begin position="75"/>
        <end position="84"/>
    </location>
</feature>
<feature type="compositionally biased region" description="Polar residues" evidence="6">
    <location>
        <begin position="232"/>
        <end position="245"/>
    </location>
</feature>
<dbReference type="VEuPathDB" id="FungiDB:BON22_2726"/>
<dbReference type="Proteomes" id="UP000189513">
    <property type="component" value="Unassembled WGS sequence"/>
</dbReference>
<gene>
    <name evidence="7" type="ORF">BON22_2726</name>
</gene>
<feature type="region of interest" description="Disordered" evidence="6">
    <location>
        <begin position="1"/>
        <end position="317"/>
    </location>
</feature>
<keyword evidence="4" id="KW-0804">Transcription</keyword>
<accession>A0A1V2L876</accession>
<name>A0A1V2L876_CYBFA</name>
<protein>
    <submittedName>
        <fullName evidence="7">Transcriptional regulatory protein DEP1</fullName>
    </submittedName>
</protein>
<keyword evidence="8" id="KW-1185">Reference proteome</keyword>
<keyword evidence="2" id="KW-0678">Repressor</keyword>
<dbReference type="GO" id="GO:0005654">
    <property type="term" value="C:nucleoplasm"/>
    <property type="evidence" value="ECO:0007669"/>
    <property type="project" value="UniProtKB-ARBA"/>
</dbReference>
<dbReference type="GO" id="GO:0010468">
    <property type="term" value="P:regulation of gene expression"/>
    <property type="evidence" value="ECO:0007669"/>
    <property type="project" value="UniProtKB-ARBA"/>
</dbReference>
<dbReference type="Pfam" id="PF08598">
    <property type="entry name" value="Sds3"/>
    <property type="match status" value="1"/>
</dbReference>
<feature type="compositionally biased region" description="Basic and acidic residues" evidence="6">
    <location>
        <begin position="159"/>
        <end position="174"/>
    </location>
</feature>
<keyword evidence="5" id="KW-0539">Nucleus</keyword>